<dbReference type="PANTHER" id="PTHR30580:SF0">
    <property type="entry name" value="PRIMOSOMAL PROTEIN N"/>
    <property type="match status" value="1"/>
</dbReference>
<name>A0A0G0QTV4_9BACT</name>
<accession>A0A0G0QTV4</accession>
<protein>
    <submittedName>
        <fullName evidence="4">Primosomal protein N' (Replication factor Y)</fullName>
    </submittedName>
</protein>
<sequence length="246" mass="27932">MPLGIGTDTVYEEVKRLFPLGHSPTGEPKIKIFKLDKESAKTAKGAEKIVKEFESSSGAILIGTEMAFSYLKEKVPLSIIASFDSLWSIPNFKMSEKIIQIILSIINSAKKKVIIQTKNEKDKALMAIKSANLLSFVREELEDRKNLDYPPYKRFIKITHLGDKDQTLKARKMLEEMFKEYSPEIFSGFVARLQGKYATNALLKIEPKKWSLPEISTNSSIDDSLLNKLHSLQPTFEIYVDPEDLL</sequence>
<proteinExistence type="predicted"/>
<evidence type="ECO:0000313" key="4">
    <source>
        <dbReference type="EMBL" id="KKR43894.1"/>
    </source>
</evidence>
<dbReference type="GO" id="GO:0006302">
    <property type="term" value="P:double-strand break repair"/>
    <property type="evidence" value="ECO:0007669"/>
    <property type="project" value="TreeGrafter"/>
</dbReference>
<keyword evidence="1" id="KW-0547">Nucleotide-binding</keyword>
<keyword evidence="2" id="KW-0067">ATP-binding</keyword>
<dbReference type="GO" id="GO:0006270">
    <property type="term" value="P:DNA replication initiation"/>
    <property type="evidence" value="ECO:0007669"/>
    <property type="project" value="TreeGrafter"/>
</dbReference>
<dbReference type="Proteomes" id="UP000034301">
    <property type="component" value="Unassembled WGS sequence"/>
</dbReference>
<dbReference type="AlphaFoldDB" id="A0A0G0QTV4"/>
<evidence type="ECO:0000256" key="3">
    <source>
        <dbReference type="ARBA" id="ARBA00023125"/>
    </source>
</evidence>
<keyword evidence="3" id="KW-0238">DNA-binding</keyword>
<gene>
    <name evidence="4" type="ORF">UT78_C0001G0080</name>
</gene>
<dbReference type="GO" id="GO:0003677">
    <property type="term" value="F:DNA binding"/>
    <property type="evidence" value="ECO:0007669"/>
    <property type="project" value="UniProtKB-KW"/>
</dbReference>
<dbReference type="GO" id="GO:0043138">
    <property type="term" value="F:3'-5' DNA helicase activity"/>
    <property type="evidence" value="ECO:0007669"/>
    <property type="project" value="TreeGrafter"/>
</dbReference>
<dbReference type="GO" id="GO:0006310">
    <property type="term" value="P:DNA recombination"/>
    <property type="evidence" value="ECO:0007669"/>
    <property type="project" value="TreeGrafter"/>
</dbReference>
<evidence type="ECO:0000313" key="5">
    <source>
        <dbReference type="Proteomes" id="UP000034301"/>
    </source>
</evidence>
<comment type="caution">
    <text evidence="4">The sequence shown here is derived from an EMBL/GenBank/DDBJ whole genome shotgun (WGS) entry which is preliminary data.</text>
</comment>
<organism evidence="4 5">
    <name type="scientific">Candidatus Nomurabacteria bacterium GW2011_GWF2_40_12</name>
    <dbReference type="NCBI Taxonomy" id="1618776"/>
    <lineage>
        <taxon>Bacteria</taxon>
        <taxon>Candidatus Nomuraibacteriota</taxon>
    </lineage>
</organism>
<dbReference type="EMBL" id="LBYC01000001">
    <property type="protein sequence ID" value="KKR43894.1"/>
    <property type="molecule type" value="Genomic_DNA"/>
</dbReference>
<reference evidence="4 5" key="1">
    <citation type="journal article" date="2015" name="Nature">
        <title>rRNA introns, odd ribosomes, and small enigmatic genomes across a large radiation of phyla.</title>
        <authorList>
            <person name="Brown C.T."/>
            <person name="Hug L.A."/>
            <person name="Thomas B.C."/>
            <person name="Sharon I."/>
            <person name="Castelle C.J."/>
            <person name="Singh A."/>
            <person name="Wilkins M.J."/>
            <person name="Williams K.H."/>
            <person name="Banfield J.F."/>
        </authorList>
    </citation>
    <scope>NUCLEOTIDE SEQUENCE [LARGE SCALE GENOMIC DNA]</scope>
</reference>
<evidence type="ECO:0000256" key="1">
    <source>
        <dbReference type="ARBA" id="ARBA00022741"/>
    </source>
</evidence>
<dbReference type="GO" id="GO:0005524">
    <property type="term" value="F:ATP binding"/>
    <property type="evidence" value="ECO:0007669"/>
    <property type="project" value="UniProtKB-KW"/>
</dbReference>
<dbReference type="PANTHER" id="PTHR30580">
    <property type="entry name" value="PRIMOSOMAL PROTEIN N"/>
    <property type="match status" value="1"/>
</dbReference>
<evidence type="ECO:0000256" key="2">
    <source>
        <dbReference type="ARBA" id="ARBA00022840"/>
    </source>
</evidence>